<dbReference type="EMBL" id="JBHUGI010000034">
    <property type="protein sequence ID" value="MFD1929341.1"/>
    <property type="molecule type" value="Genomic_DNA"/>
</dbReference>
<proteinExistence type="predicted"/>
<accession>A0ABW4SIT4</accession>
<feature type="transmembrane region" description="Helical" evidence="1">
    <location>
        <begin position="31"/>
        <end position="51"/>
    </location>
</feature>
<keyword evidence="1" id="KW-0472">Membrane</keyword>
<feature type="transmembrane region" description="Helical" evidence="1">
    <location>
        <begin position="192"/>
        <end position="213"/>
    </location>
</feature>
<reference evidence="3" key="1">
    <citation type="journal article" date="2019" name="Int. J. Syst. Evol. Microbiol.">
        <title>The Global Catalogue of Microorganisms (GCM) 10K type strain sequencing project: providing services to taxonomists for standard genome sequencing and annotation.</title>
        <authorList>
            <consortium name="The Broad Institute Genomics Platform"/>
            <consortium name="The Broad Institute Genome Sequencing Center for Infectious Disease"/>
            <person name="Wu L."/>
            <person name="Ma J."/>
        </authorList>
    </citation>
    <scope>NUCLEOTIDE SEQUENCE [LARGE SCALE GENOMIC DNA]</scope>
    <source>
        <strain evidence="3">CGMCC 4.7177</strain>
    </source>
</reference>
<comment type="caution">
    <text evidence="2">The sequence shown here is derived from an EMBL/GenBank/DDBJ whole genome shotgun (WGS) entry which is preliminary data.</text>
</comment>
<keyword evidence="3" id="KW-1185">Reference proteome</keyword>
<evidence type="ECO:0000313" key="3">
    <source>
        <dbReference type="Proteomes" id="UP001597218"/>
    </source>
</evidence>
<sequence>MFFNFKYWHFLTNPQFLAEQLKKNAMRGFNARVYAVFLIGLVLFMARELWGMNTETLTPLLTTMSTVDYTLARYASLLGIVVWALLYMFFHYFGFAYILYLITKIPFKKLLPVQLLVTSLFIMEKALVFFVFTLTGTTASVSYLSFGPLAATFIEIPFYTSFFNQLSVFTAVVIGIQYQFIVSYNAFDPKKILWILIGLHLVLALMVASTGFIPTENLFQSIFERGAGNE</sequence>
<organism evidence="2 3">
    <name type="scientific">Sporosarcina siberiensis</name>
    <dbReference type="NCBI Taxonomy" id="1365606"/>
    <lineage>
        <taxon>Bacteria</taxon>
        <taxon>Bacillati</taxon>
        <taxon>Bacillota</taxon>
        <taxon>Bacilli</taxon>
        <taxon>Bacillales</taxon>
        <taxon>Caryophanaceae</taxon>
        <taxon>Sporosarcina</taxon>
    </lineage>
</organism>
<keyword evidence="1" id="KW-1133">Transmembrane helix</keyword>
<protein>
    <recommendedName>
        <fullName evidence="4">Yip1 domain-containing protein</fullName>
    </recommendedName>
</protein>
<name>A0ABW4SIT4_9BACL</name>
<feature type="transmembrane region" description="Helical" evidence="1">
    <location>
        <begin position="166"/>
        <end position="186"/>
    </location>
</feature>
<dbReference type="RefSeq" id="WP_381539392.1">
    <property type="nucleotide sequence ID" value="NZ_JBHUGI010000034.1"/>
</dbReference>
<dbReference type="Proteomes" id="UP001597218">
    <property type="component" value="Unassembled WGS sequence"/>
</dbReference>
<keyword evidence="1" id="KW-0812">Transmembrane</keyword>
<gene>
    <name evidence="2" type="ORF">ACFSFY_14965</name>
</gene>
<evidence type="ECO:0008006" key="4">
    <source>
        <dbReference type="Google" id="ProtNLM"/>
    </source>
</evidence>
<evidence type="ECO:0000313" key="2">
    <source>
        <dbReference type="EMBL" id="MFD1929341.1"/>
    </source>
</evidence>
<evidence type="ECO:0000256" key="1">
    <source>
        <dbReference type="SAM" id="Phobius"/>
    </source>
</evidence>
<feature type="transmembrane region" description="Helical" evidence="1">
    <location>
        <begin position="71"/>
        <end position="101"/>
    </location>
</feature>